<reference evidence="1" key="1">
    <citation type="submission" date="2020-02" db="EMBL/GenBank/DDBJ databases">
        <authorList>
            <person name="Meier V. D."/>
        </authorList>
    </citation>
    <scope>NUCLEOTIDE SEQUENCE</scope>
    <source>
        <strain evidence="1">AVDCRST_MAG92</strain>
    </source>
</reference>
<sequence length="49" mass="5513">MPKPMAIAKANRHSYVLSSDTETVGTIQSFVSRTAREELLDASVYWLQN</sequence>
<evidence type="ECO:0000313" key="1">
    <source>
        <dbReference type="EMBL" id="CAA9224165.1"/>
    </source>
</evidence>
<proteinExistence type="predicted"/>
<dbReference type="EMBL" id="CADCTM010000102">
    <property type="protein sequence ID" value="CAA9224165.1"/>
    <property type="molecule type" value="Genomic_DNA"/>
</dbReference>
<protein>
    <submittedName>
        <fullName evidence="1">Uncharacterized protein</fullName>
    </submittedName>
</protein>
<organism evidence="1">
    <name type="scientific">uncultured Coleofasciculus sp</name>
    <dbReference type="NCBI Taxonomy" id="1267456"/>
    <lineage>
        <taxon>Bacteria</taxon>
        <taxon>Bacillati</taxon>
        <taxon>Cyanobacteriota</taxon>
        <taxon>Cyanophyceae</taxon>
        <taxon>Coleofasciculales</taxon>
        <taxon>Coleofasciculaceae</taxon>
        <taxon>Coleofasciculus</taxon>
        <taxon>environmental samples</taxon>
    </lineage>
</organism>
<dbReference type="AlphaFoldDB" id="A0A6J4HIG7"/>
<gene>
    <name evidence="1" type="ORF">AVDCRST_MAG92-738</name>
</gene>
<name>A0A6J4HIG7_9CYAN</name>
<accession>A0A6J4HIG7</accession>